<organism evidence="4">
    <name type="scientific">Alexandrium monilatum</name>
    <dbReference type="NCBI Taxonomy" id="311494"/>
    <lineage>
        <taxon>Eukaryota</taxon>
        <taxon>Sar</taxon>
        <taxon>Alveolata</taxon>
        <taxon>Dinophyceae</taxon>
        <taxon>Gonyaulacales</taxon>
        <taxon>Pyrocystaceae</taxon>
        <taxon>Alexandrium</taxon>
    </lineage>
</organism>
<evidence type="ECO:0000256" key="2">
    <source>
        <dbReference type="SAM" id="Phobius"/>
    </source>
</evidence>
<keyword evidence="2" id="KW-1133">Transmembrane helix</keyword>
<feature type="transmembrane region" description="Helical" evidence="2">
    <location>
        <begin position="776"/>
        <end position="796"/>
    </location>
</feature>
<keyword evidence="3" id="KW-0732">Signal</keyword>
<feature type="transmembrane region" description="Helical" evidence="2">
    <location>
        <begin position="659"/>
        <end position="679"/>
    </location>
</feature>
<name>A0A7S4W9D9_9DINO</name>
<keyword evidence="2" id="KW-0472">Membrane</keyword>
<gene>
    <name evidence="4" type="ORF">AMON00008_LOCUS54531</name>
</gene>
<feature type="signal peptide" evidence="3">
    <location>
        <begin position="1"/>
        <end position="23"/>
    </location>
</feature>
<feature type="transmembrane region" description="Helical" evidence="2">
    <location>
        <begin position="685"/>
        <end position="704"/>
    </location>
</feature>
<sequence>MRCAPVLAAVFGLCAWQPPFAWASGSSEQRQQGSAMHPRGVHRGRRHHHKEPMLTYRRTSHSLAVTVPIPPDVEEVDNPFRHRHSGKFKVDEWFTEVAESMDFEGESDVPWWWFVAVRKDKASGHGDIPWDQLKEKFNYQMTASDKKLYVSALKRSSGEYLDFGIDDPKVQTVGVDGAKEVFFRAVPQGWCDNRTHPPRASFLPRILPNVADGECVLELCGLDPATEYVLMLFNISNATSLPKAAPKPQKAEAATAREYWELRVMKLALEVMCVMAMLLAVAWSFREDCLKSQQSTQYSTVALIGNEDQTGFHLVKVRNQFLHIIRDMLISMTMFLPIIGPLGLILASDVVVGARVLKVKRSREEYIQSSDEQKMGTLWQLIKDIWNVVVNVIIIPFNMYTVQILWATYCHSWYSYFGLDLFQDVSYSGLQRNGCQWQEVSGLELVGWVPGIVLSTLLLAIELQSDRTSAMLEKHRKRAETNLNSLAKGKELWMKLSKMDSWLFGRTDAVKDLLVRRVLRLTLSTVFGLLPHLWMCLRHSVRFWNSNMMWVTLVYVVNIAGVSCRFLQLNDRIYHLYKTNCTELTFFQALSWQEDQTTAIYDPFATRSLHVMEARKRLRENIPRIACLRLEEPEDSKIWWHLREVVFIQMKDGRILMEMTVLLSIYFSLVLGLSSLVVMMSLKEITSTTIVTAVVLVVLLRFTYRALTCARDINSMSAEHTTLLHNIVAEMNMPLRPVMPLDSHLQQERFLLQVATLIEKQPPPETVASFAVTPQLFSLVVGTLGLITAVSVYNLLNGLVHMKA</sequence>
<feature type="transmembrane region" description="Helical" evidence="2">
    <location>
        <begin position="334"/>
        <end position="357"/>
    </location>
</feature>
<dbReference type="AlphaFoldDB" id="A0A7S4W9D9"/>
<reference evidence="4" key="1">
    <citation type="submission" date="2021-01" db="EMBL/GenBank/DDBJ databases">
        <authorList>
            <person name="Corre E."/>
            <person name="Pelletier E."/>
            <person name="Niang G."/>
            <person name="Scheremetjew M."/>
            <person name="Finn R."/>
            <person name="Kale V."/>
            <person name="Holt S."/>
            <person name="Cochrane G."/>
            <person name="Meng A."/>
            <person name="Brown T."/>
            <person name="Cohen L."/>
        </authorList>
    </citation>
    <scope>NUCLEOTIDE SEQUENCE</scope>
    <source>
        <strain evidence="4">CCMP3105</strain>
    </source>
</reference>
<feature type="transmembrane region" description="Helical" evidence="2">
    <location>
        <begin position="518"/>
        <end position="535"/>
    </location>
</feature>
<feature type="transmembrane region" description="Helical" evidence="2">
    <location>
        <begin position="385"/>
        <end position="409"/>
    </location>
</feature>
<evidence type="ECO:0000256" key="1">
    <source>
        <dbReference type="SAM" id="MobiDB-lite"/>
    </source>
</evidence>
<proteinExistence type="predicted"/>
<feature type="compositionally biased region" description="Polar residues" evidence="1">
    <location>
        <begin position="25"/>
        <end position="34"/>
    </location>
</feature>
<dbReference type="EMBL" id="HBNR01076686">
    <property type="protein sequence ID" value="CAE4653102.1"/>
    <property type="molecule type" value="Transcribed_RNA"/>
</dbReference>
<feature type="transmembrane region" description="Helical" evidence="2">
    <location>
        <begin position="547"/>
        <end position="567"/>
    </location>
</feature>
<keyword evidence="2" id="KW-0812">Transmembrane</keyword>
<feature type="transmembrane region" description="Helical" evidence="2">
    <location>
        <begin position="445"/>
        <end position="463"/>
    </location>
</feature>
<evidence type="ECO:0000256" key="3">
    <source>
        <dbReference type="SAM" id="SignalP"/>
    </source>
</evidence>
<accession>A0A7S4W9D9</accession>
<feature type="compositionally biased region" description="Basic residues" evidence="1">
    <location>
        <begin position="39"/>
        <end position="50"/>
    </location>
</feature>
<protein>
    <submittedName>
        <fullName evidence="4">Uncharacterized protein</fullName>
    </submittedName>
</protein>
<feature type="region of interest" description="Disordered" evidence="1">
    <location>
        <begin position="25"/>
        <end position="52"/>
    </location>
</feature>
<feature type="chain" id="PRO_5030984946" evidence="3">
    <location>
        <begin position="24"/>
        <end position="804"/>
    </location>
</feature>
<evidence type="ECO:0000313" key="4">
    <source>
        <dbReference type="EMBL" id="CAE4653102.1"/>
    </source>
</evidence>